<dbReference type="EMBL" id="CAMXCT010001701">
    <property type="protein sequence ID" value="CAI3992347.1"/>
    <property type="molecule type" value="Genomic_DNA"/>
</dbReference>
<accession>A0A9P1FZW6</accession>
<feature type="compositionally biased region" description="Low complexity" evidence="2">
    <location>
        <begin position="848"/>
        <end position="870"/>
    </location>
</feature>
<keyword evidence="7" id="KW-1185">Reference proteome</keyword>
<evidence type="ECO:0000313" key="5">
    <source>
        <dbReference type="EMBL" id="CAL1145722.1"/>
    </source>
</evidence>
<dbReference type="EMBL" id="CAMXCT020001701">
    <property type="protein sequence ID" value="CAL1145722.1"/>
    <property type="molecule type" value="Genomic_DNA"/>
</dbReference>
<dbReference type="Proteomes" id="UP001152797">
    <property type="component" value="Unassembled WGS sequence"/>
</dbReference>
<dbReference type="SMART" id="SM00054">
    <property type="entry name" value="EFh"/>
    <property type="match status" value="2"/>
</dbReference>
<name>A0A9P1FZW6_9DINO</name>
<feature type="region of interest" description="Disordered" evidence="2">
    <location>
        <begin position="737"/>
        <end position="795"/>
    </location>
</feature>
<feature type="region of interest" description="Disordered" evidence="2">
    <location>
        <begin position="1024"/>
        <end position="1049"/>
    </location>
</feature>
<evidence type="ECO:0000313" key="7">
    <source>
        <dbReference type="Proteomes" id="UP001152797"/>
    </source>
</evidence>
<feature type="region of interest" description="Disordered" evidence="2">
    <location>
        <begin position="2528"/>
        <end position="2559"/>
    </location>
</feature>
<comment type="caution">
    <text evidence="4">The sequence shown here is derived from an EMBL/GenBank/DDBJ whole genome shotgun (WGS) entry which is preliminary data.</text>
</comment>
<dbReference type="PROSITE" id="PS50222">
    <property type="entry name" value="EF_HAND_2"/>
    <property type="match status" value="1"/>
</dbReference>
<feature type="compositionally biased region" description="Polar residues" evidence="2">
    <location>
        <begin position="748"/>
        <end position="764"/>
    </location>
</feature>
<evidence type="ECO:0000313" key="6">
    <source>
        <dbReference type="EMBL" id="CAL4779659.1"/>
    </source>
</evidence>
<evidence type="ECO:0000256" key="2">
    <source>
        <dbReference type="SAM" id="MobiDB-lite"/>
    </source>
</evidence>
<evidence type="ECO:0000256" key="1">
    <source>
        <dbReference type="ARBA" id="ARBA00022837"/>
    </source>
</evidence>
<feature type="domain" description="EF-hand" evidence="3">
    <location>
        <begin position="342"/>
        <end position="377"/>
    </location>
</feature>
<dbReference type="OrthoDB" id="430345at2759"/>
<dbReference type="InterPro" id="IPR018247">
    <property type="entry name" value="EF_Hand_1_Ca_BS"/>
</dbReference>
<keyword evidence="1" id="KW-0106">Calcium</keyword>
<feature type="region of interest" description="Disordered" evidence="2">
    <location>
        <begin position="840"/>
        <end position="917"/>
    </location>
</feature>
<dbReference type="Gene3D" id="1.10.238.10">
    <property type="entry name" value="EF-hand"/>
    <property type="match status" value="1"/>
</dbReference>
<organism evidence="4">
    <name type="scientific">Cladocopium goreaui</name>
    <dbReference type="NCBI Taxonomy" id="2562237"/>
    <lineage>
        <taxon>Eukaryota</taxon>
        <taxon>Sar</taxon>
        <taxon>Alveolata</taxon>
        <taxon>Dinophyceae</taxon>
        <taxon>Suessiales</taxon>
        <taxon>Symbiodiniaceae</taxon>
        <taxon>Cladocopium</taxon>
    </lineage>
</organism>
<feature type="compositionally biased region" description="Polar residues" evidence="2">
    <location>
        <begin position="1028"/>
        <end position="1049"/>
    </location>
</feature>
<dbReference type="EMBL" id="CAMXCT030001701">
    <property type="protein sequence ID" value="CAL4779659.1"/>
    <property type="molecule type" value="Genomic_DNA"/>
</dbReference>
<feature type="region of interest" description="Disordered" evidence="2">
    <location>
        <begin position="809"/>
        <end position="828"/>
    </location>
</feature>
<reference evidence="4" key="1">
    <citation type="submission" date="2022-10" db="EMBL/GenBank/DDBJ databases">
        <authorList>
            <person name="Chen Y."/>
            <person name="Dougan E. K."/>
            <person name="Chan C."/>
            <person name="Rhodes N."/>
            <person name="Thang M."/>
        </authorList>
    </citation>
    <scope>NUCLEOTIDE SEQUENCE</scope>
</reference>
<dbReference type="PROSITE" id="PS00018">
    <property type="entry name" value="EF_HAND_1"/>
    <property type="match status" value="1"/>
</dbReference>
<sequence length="2559" mass="283866">MASLESFKLRQVESLHVKGTDYISNRLQTADRNLLVCLESGLPSEPSPSIGFITSQWFSACVSQKGVEEVHQGKLERTAPGSLSEIISLLALLDFLTVTPSSTGFGSTASRVLTLKVREGGAECVAHVEVRAVFGAPDIEAARHTAVIQLFQGKDSKDAERSLLHMLQSLRPQDPDLEMELQEAVQLLSAAASCLTAPEVSTDLAGLLRELGIDWDEWRKAFSESHEDASVALGPLGFELYRCAVCNLLECFSALAGFYAGESRGLDPVKASLTVLATCAAPSQWARDPLKRPEPSDEMCSTHAGCVAALRCHILQAVIDSRFSRLYGGPFKIQSGPDQDPRRERRWQQLFEIVDRNGNGRVEMSEWQKALENEDNEELRQLFQFDQRQMRRLAKKLFESVHEEADSWVDLEEFRKACRMAEKSELLWHYTYMMAGREAEKADDRPPDQDFAGLINWNRHCLELGLMQEDAHLKKYKSGISAEKQLADSKFQAWRRHCSFILGSAEDEEELSSGGKDATEEVLSRDFDSQLFIKIAFNTSKSFEDVALFGQLAVLQSHILEKIWKVLFPKYLPEATGIEQCVHLQLGVHYIIPREVAGTAGVYFSLEGWEKWKAHLRDRKLQEDLEPTPVNSPVASCPDVSEATRSVSSSRIAPPSDATILNGAKVLMEENFMSPLGGGDLDEQFRTRLPSSISQTMAAPLTIDSFAPFHQMRPPMTLVDLHPSGLEFQTIQAPRPDSLGSAAAASPMSWTSSDVVHQPLTPQAKSSRRKSSESERSLPPRAGAGPMPPPAEEPQEFSMFARPLPLSDLVPEADAGSASSPAQSLSLPEATVELPATGGEIEPERRQSASSIQASQQSAGEAAESASGTEESGESLETESQTSDVVQGRLAVELHAEFRRRPRANSRRRSSITEDSSGKRFMQMLENALAEKCGFRPLQIKFKTLEYVENENKVPGGWNVTLWIYSLKPSMNRDTVAKHVHSLLQNYEEWAGERGSFGDDDLFGKYAWAWCKFKAGKDRPYEECKPSLTASTPVGPRQSSSSGALGQQPQETITQDLRMAPAPALQDHSVLCDGLIQVHCDVVDKQGLLIHSIGGIRGDFQAALVAATGLPSQDVQVQVMRSTERDRDVVALKAALMPKNIALPRLRSIHKLMLNFIGAPSSSLFFQKFEPVGGMPGVPAMHVSTSCLLENEAGMTATTLVGSQTHSHIVARVDVVESNERTAPGMTGRSLVENLTSKLNLPSGHVRIDNVCMVKPKRRRIFLNIQPKDGATIEEMRALQWNLSALDVPSADFVHQSLVIETALCHAFSDDTGSSTQLCCHLDVADEHGCIGQNGGPRYVADFVQIFASMALRFSGRLELRHLRIWPGEEGEYTIDFQIPVQSASDIRMAQQILWSLHSQETADLIQTDDRFQFFRALRILRPVRTSATKLLRENLLQQLQPTLCHQALAEIDVVDRLGTFSSSGGGPFAANLADFIHIVTGVDSARLTVLGVKEMSRMDPIFGRSDHLRKHYNLKIEVDISDCVSESEDLQQLCENLGGLHRNSIQRRWQDSVPILKQYFIIGAACTPHVAPNLPRIAAHLDLICKDAGSKEQGVAWRGRVAKTFIEAVTQVCGLRGNQIVVTCIQKTRTSGQHAFCVSGLNEKMAKMELEKKAVSDTDEPTKEDEQGLQGLKNCSALSSTGCTIHFEVKPIGLHSELKQLASSLRKLHSQAVRRRYAMLPFFEHFEFDLGVQMQHSSSSTPGVDQASEQYILPRRIGTAGSPVLLRPPNVQSQEDPEHFVVFQGHADIIQRGAAPAEYGPCFEKQISGWFLEAWQYHLAESKLEVQPNQPFGQSMIVRLPDSYGSLDFDGLLIQIIGVRLREAQTEKVQVGALKPEEVGFEAARVTDGFKAYAVDFEVLRLADWRPHESSKHETLTEQVQLALHGSLLQLAFKPSLKRDLKFYRHFEFDRGIQIDDISGQGSAVSSKTHRSTTPRTLDVAVRFHASNSPAVSPDEVKQRMEKLLGLEACQLQILGLETFGELREAKMMIQTLSHAPAVEETEAIVAKLQYLHRCGGNSSCLHSLGGWKLVAVISNFTDEEIPDEFQVLCTLQRSVKGQGHALEEFLHELAQKLGFNPRRLQIADVRNVEGGTLIKLQILGFSRKRAEMLKDFLTKGHSLAPETMLCDVKVVAAADAPVAAGQIWTQDVMRCATPMHSVDSGKGLKELMEEYVVRRPAEKPYHFCLLKQIEDILRKLPDTGAPEALKIALGQQEIALPLLLQFGQTLMRVVEVHGRAQEIAPENIKEYFLSQEWQPEELRYALRVLAFVLAWDTRGTSGPQIRPADVQVHFASFVGVLVKVMDVYSRFLVKLDESDLRRGLYRPCNVLQSIQALLLGIESQPSDESALAWLAGTDFLESLSKLLLESDCQNYSYVHGHAVALLFPQATQMTCKAFSAKQHVHSQRDAICKNVLKLMRAILNWVEINGAPNSPNWSRSLEDSILKMSLPQLTWLLDRLNLPRTSASDVLGELREWTKLDLFHVLDRSSLAPAPPSCRSEHGKDPPEAEKSSRKVPLTTS</sequence>
<gene>
    <name evidence="4" type="ORF">C1SCF055_LOCUS19184</name>
</gene>
<feature type="compositionally biased region" description="Low complexity" evidence="2">
    <location>
        <begin position="817"/>
        <end position="828"/>
    </location>
</feature>
<evidence type="ECO:0000313" key="4">
    <source>
        <dbReference type="EMBL" id="CAI3992347.1"/>
    </source>
</evidence>
<dbReference type="GO" id="GO:0005509">
    <property type="term" value="F:calcium ion binding"/>
    <property type="evidence" value="ECO:0007669"/>
    <property type="project" value="InterPro"/>
</dbReference>
<feature type="compositionally biased region" description="Basic residues" evidence="2">
    <location>
        <begin position="900"/>
        <end position="910"/>
    </location>
</feature>
<dbReference type="InterPro" id="IPR002048">
    <property type="entry name" value="EF_hand_dom"/>
</dbReference>
<proteinExistence type="predicted"/>
<evidence type="ECO:0000259" key="3">
    <source>
        <dbReference type="PROSITE" id="PS50222"/>
    </source>
</evidence>
<feature type="compositionally biased region" description="Basic and acidic residues" evidence="2">
    <location>
        <begin position="2537"/>
        <end position="2551"/>
    </location>
</feature>
<dbReference type="InterPro" id="IPR011992">
    <property type="entry name" value="EF-hand-dom_pair"/>
</dbReference>
<reference evidence="5" key="2">
    <citation type="submission" date="2024-04" db="EMBL/GenBank/DDBJ databases">
        <authorList>
            <person name="Chen Y."/>
            <person name="Shah S."/>
            <person name="Dougan E. K."/>
            <person name="Thang M."/>
            <person name="Chan C."/>
        </authorList>
    </citation>
    <scope>NUCLEOTIDE SEQUENCE [LARGE SCALE GENOMIC DNA]</scope>
</reference>
<protein>
    <submittedName>
        <fullName evidence="6">Tartrate-resistant acid phosphatase type 5</fullName>
    </submittedName>
</protein>
<dbReference type="SUPFAM" id="SSF47473">
    <property type="entry name" value="EF-hand"/>
    <property type="match status" value="1"/>
</dbReference>